<dbReference type="Gramene" id="Pp3c9_13950V3.7">
    <property type="protein sequence ID" value="Pp3c9_13950V3.7"/>
    <property type="gene ID" value="Pp3c9_13950"/>
</dbReference>
<dbReference type="Pfam" id="PF03770">
    <property type="entry name" value="IPK"/>
    <property type="match status" value="1"/>
</dbReference>
<keyword evidence="3 8" id="KW-0547">Nucleotide-binding</keyword>
<comment type="function">
    <text evidence="8">Inositol phosphate kinase with a broad substrate specificity.</text>
</comment>
<evidence type="ECO:0000256" key="5">
    <source>
        <dbReference type="ARBA" id="ARBA00022840"/>
    </source>
</evidence>
<dbReference type="InterPro" id="IPR038286">
    <property type="entry name" value="IPK_sf"/>
</dbReference>
<evidence type="ECO:0000256" key="6">
    <source>
        <dbReference type="ARBA" id="ARBA00036164"/>
    </source>
</evidence>
<keyword evidence="4 8" id="KW-0418">Kinase</keyword>
<keyword evidence="2 8" id="KW-0808">Transferase</keyword>
<reference evidence="9" key="3">
    <citation type="submission" date="2020-12" db="UniProtKB">
        <authorList>
            <consortium name="EnsemblPlants"/>
        </authorList>
    </citation>
    <scope>IDENTIFICATION</scope>
</reference>
<proteinExistence type="inferred from homology"/>
<dbReference type="InParanoid" id="A0A7I4ENX7"/>
<sequence length="375" mass="41460">MSLCLYQQCLNPNLLQESASFVMAGMDSAVVGTNGNHLSGSSSSPLPPLVSALTLVIGPLAMLSYCRFIQHHALVSAYNFHCATNGLRHTSFQVFKVADNQVAGHRFEEGRVGSLIDDSGRFYKPLQTGARGDKEVNFFKRFHSDVNVPSSVKSFFPNFFGTIEIDTPNGGGLVRHAVMENLTNGFQHPSVMDVKIGFRTWYLEAGPKYVEKCKLKDQETTSAALGIRVSGMMVYEANKGEAWKAGRDWCKYIKTEAVSEALVRFASSNPSAEKEYDGAFCKAVYGATLTELQKLKSWFEEQKSYHFHSASVLIVYEGKPSRTQTVSVRLVDFAHVVYDKNEIDDNFLSGLNALMKMLTEIIDSVGNVDTSASHK</sequence>
<keyword evidence="5 8" id="KW-0067">ATP-binding</keyword>
<evidence type="ECO:0000256" key="1">
    <source>
        <dbReference type="ARBA" id="ARBA00007374"/>
    </source>
</evidence>
<gene>
    <name evidence="9" type="primary">LOC112287121</name>
</gene>
<dbReference type="Proteomes" id="UP000006727">
    <property type="component" value="Chromosome 9"/>
</dbReference>
<protein>
    <recommendedName>
        <fullName evidence="8">Inositol polyphosphate multikinase</fullName>
        <ecNumber evidence="8">2.7.1.140</ecNumber>
        <ecNumber evidence="8">2.7.1.151</ecNumber>
    </recommendedName>
</protein>
<evidence type="ECO:0000313" key="10">
    <source>
        <dbReference type="Proteomes" id="UP000006727"/>
    </source>
</evidence>
<dbReference type="GO" id="GO:0005524">
    <property type="term" value="F:ATP binding"/>
    <property type="evidence" value="ECO:0007669"/>
    <property type="project" value="UniProtKB-KW"/>
</dbReference>
<dbReference type="GO" id="GO:0051765">
    <property type="term" value="F:inositol tetrakisphosphate kinase activity"/>
    <property type="evidence" value="ECO:0000318"/>
    <property type="project" value="GO_Central"/>
</dbReference>
<comment type="catalytic activity">
    <reaction evidence="6 8">
        <text>1D-myo-inositol 1,4,5-trisphosphate + 2 ATP = 1D-myo-inositol 1,3,4,5,6-pentakisphosphate + 2 ADP + 2 H(+)</text>
        <dbReference type="Rhea" id="RHEA:32359"/>
        <dbReference type="ChEBI" id="CHEBI:15378"/>
        <dbReference type="ChEBI" id="CHEBI:30616"/>
        <dbReference type="ChEBI" id="CHEBI:57733"/>
        <dbReference type="ChEBI" id="CHEBI:203600"/>
        <dbReference type="ChEBI" id="CHEBI:456216"/>
        <dbReference type="EC" id="2.7.1.151"/>
    </reaction>
</comment>
<dbReference type="AlphaFoldDB" id="A0A7I4ENX7"/>
<dbReference type="GO" id="GO:0005634">
    <property type="term" value="C:nucleus"/>
    <property type="evidence" value="ECO:0000318"/>
    <property type="project" value="GO_Central"/>
</dbReference>
<dbReference type="EC" id="2.7.1.140" evidence="8"/>
<accession>A0A7I4ENX7</accession>
<reference evidence="9 10" key="1">
    <citation type="journal article" date="2008" name="Science">
        <title>The Physcomitrella genome reveals evolutionary insights into the conquest of land by plants.</title>
        <authorList>
            <person name="Rensing S."/>
            <person name="Lang D."/>
            <person name="Zimmer A."/>
            <person name="Terry A."/>
            <person name="Salamov A."/>
            <person name="Shapiro H."/>
            <person name="Nishiyama T."/>
            <person name="Perroud P.-F."/>
            <person name="Lindquist E."/>
            <person name="Kamisugi Y."/>
            <person name="Tanahashi T."/>
            <person name="Sakakibara K."/>
            <person name="Fujita T."/>
            <person name="Oishi K."/>
            <person name="Shin-I T."/>
            <person name="Kuroki Y."/>
            <person name="Toyoda A."/>
            <person name="Suzuki Y."/>
            <person name="Hashimoto A."/>
            <person name="Yamaguchi K."/>
            <person name="Sugano A."/>
            <person name="Kohara Y."/>
            <person name="Fujiyama A."/>
            <person name="Anterola A."/>
            <person name="Aoki S."/>
            <person name="Ashton N."/>
            <person name="Barbazuk W.B."/>
            <person name="Barker E."/>
            <person name="Bennetzen J."/>
            <person name="Bezanilla M."/>
            <person name="Blankenship R."/>
            <person name="Cho S.H."/>
            <person name="Dutcher S."/>
            <person name="Estelle M."/>
            <person name="Fawcett J.A."/>
            <person name="Gundlach H."/>
            <person name="Hanada K."/>
            <person name="Heyl A."/>
            <person name="Hicks K.A."/>
            <person name="Hugh J."/>
            <person name="Lohr M."/>
            <person name="Mayer K."/>
            <person name="Melkozernov A."/>
            <person name="Murata T."/>
            <person name="Nelson D."/>
            <person name="Pils B."/>
            <person name="Prigge M."/>
            <person name="Reiss B."/>
            <person name="Renner T."/>
            <person name="Rombauts S."/>
            <person name="Rushton P."/>
            <person name="Sanderfoot A."/>
            <person name="Schween G."/>
            <person name="Shiu S.-H."/>
            <person name="Stueber K."/>
            <person name="Theodoulou F.L."/>
            <person name="Tu H."/>
            <person name="Van de Peer Y."/>
            <person name="Verrier P.J."/>
            <person name="Waters E."/>
            <person name="Wood A."/>
            <person name="Yang L."/>
            <person name="Cove D."/>
            <person name="Cuming A."/>
            <person name="Hasebe M."/>
            <person name="Lucas S."/>
            <person name="Mishler D.B."/>
            <person name="Reski R."/>
            <person name="Grigoriev I."/>
            <person name="Quatrano R.S."/>
            <person name="Boore J.L."/>
        </authorList>
    </citation>
    <scope>NUCLEOTIDE SEQUENCE [LARGE SCALE GENOMIC DNA]</scope>
    <source>
        <strain evidence="9 10">cv. Gransden 2004</strain>
    </source>
</reference>
<evidence type="ECO:0000256" key="3">
    <source>
        <dbReference type="ARBA" id="ARBA00022741"/>
    </source>
</evidence>
<reference evidence="9 10" key="2">
    <citation type="journal article" date="2018" name="Plant J.">
        <title>The Physcomitrella patens chromosome-scale assembly reveals moss genome structure and evolution.</title>
        <authorList>
            <person name="Lang D."/>
            <person name="Ullrich K.K."/>
            <person name="Murat F."/>
            <person name="Fuchs J."/>
            <person name="Jenkins J."/>
            <person name="Haas F.B."/>
            <person name="Piednoel M."/>
            <person name="Gundlach H."/>
            <person name="Van Bel M."/>
            <person name="Meyberg R."/>
            <person name="Vives C."/>
            <person name="Morata J."/>
            <person name="Symeonidi A."/>
            <person name="Hiss M."/>
            <person name="Muchero W."/>
            <person name="Kamisugi Y."/>
            <person name="Saleh O."/>
            <person name="Blanc G."/>
            <person name="Decker E.L."/>
            <person name="van Gessel N."/>
            <person name="Grimwood J."/>
            <person name="Hayes R.D."/>
            <person name="Graham S.W."/>
            <person name="Gunter L.E."/>
            <person name="McDaniel S.F."/>
            <person name="Hoernstein S.N.W."/>
            <person name="Larsson A."/>
            <person name="Li F.W."/>
            <person name="Perroud P.F."/>
            <person name="Phillips J."/>
            <person name="Ranjan P."/>
            <person name="Rokshar D.S."/>
            <person name="Rothfels C.J."/>
            <person name="Schneider L."/>
            <person name="Shu S."/>
            <person name="Stevenson D.W."/>
            <person name="Thummler F."/>
            <person name="Tillich M."/>
            <person name="Villarreal Aguilar J.C."/>
            <person name="Widiez T."/>
            <person name="Wong G.K."/>
            <person name="Wymore A."/>
            <person name="Zhang Y."/>
            <person name="Zimmer A.D."/>
            <person name="Quatrano R.S."/>
            <person name="Mayer K.F.X."/>
            <person name="Goodstein D."/>
            <person name="Casacuberta J.M."/>
            <person name="Vandepoele K."/>
            <person name="Reski R."/>
            <person name="Cuming A.C."/>
            <person name="Tuskan G.A."/>
            <person name="Maumus F."/>
            <person name="Salse J."/>
            <person name="Schmutz J."/>
            <person name="Rensing S.A."/>
        </authorList>
    </citation>
    <scope>NUCLEOTIDE SEQUENCE [LARGE SCALE GENOMIC DNA]</scope>
    <source>
        <strain evidence="9 10">cv. Gransden 2004</strain>
    </source>
</reference>
<comment type="similarity">
    <text evidence="1 8">Belongs to the inositol phosphokinase (IPK) family.</text>
</comment>
<dbReference type="GO" id="GO:0005737">
    <property type="term" value="C:cytoplasm"/>
    <property type="evidence" value="ECO:0000318"/>
    <property type="project" value="GO_Central"/>
</dbReference>
<evidence type="ECO:0000256" key="2">
    <source>
        <dbReference type="ARBA" id="ARBA00022679"/>
    </source>
</evidence>
<dbReference type="EMBL" id="ABEU02000009">
    <property type="status" value="NOT_ANNOTATED_CDS"/>
    <property type="molecule type" value="Genomic_DNA"/>
</dbReference>
<evidence type="ECO:0000313" key="9">
    <source>
        <dbReference type="EnsemblPlants" id="Pp3c9_13950V3.7"/>
    </source>
</evidence>
<dbReference type="SUPFAM" id="SSF56104">
    <property type="entry name" value="SAICAR synthase-like"/>
    <property type="match status" value="1"/>
</dbReference>
<dbReference type="InterPro" id="IPR005522">
    <property type="entry name" value="IPK"/>
</dbReference>
<dbReference type="GO" id="GO:0032958">
    <property type="term" value="P:inositol phosphate biosynthetic process"/>
    <property type="evidence" value="ECO:0000318"/>
    <property type="project" value="GO_Central"/>
</dbReference>
<organism evidence="9 10">
    <name type="scientific">Physcomitrium patens</name>
    <name type="common">Spreading-leaved earth moss</name>
    <name type="synonym">Physcomitrella patens</name>
    <dbReference type="NCBI Taxonomy" id="3218"/>
    <lineage>
        <taxon>Eukaryota</taxon>
        <taxon>Viridiplantae</taxon>
        <taxon>Streptophyta</taxon>
        <taxon>Embryophyta</taxon>
        <taxon>Bryophyta</taxon>
        <taxon>Bryophytina</taxon>
        <taxon>Bryopsida</taxon>
        <taxon>Funariidae</taxon>
        <taxon>Funariales</taxon>
        <taxon>Funariaceae</taxon>
        <taxon>Physcomitrium</taxon>
    </lineage>
</organism>
<dbReference type="GO" id="GO:0008440">
    <property type="term" value="F:inositol-1,4,5-trisphosphate 3-kinase activity"/>
    <property type="evidence" value="ECO:0000318"/>
    <property type="project" value="GO_Central"/>
</dbReference>
<dbReference type="PANTHER" id="PTHR12400">
    <property type="entry name" value="INOSITOL POLYPHOSPHATE KINASE"/>
    <property type="match status" value="1"/>
</dbReference>
<evidence type="ECO:0000256" key="7">
    <source>
        <dbReference type="ARBA" id="ARBA00036525"/>
    </source>
</evidence>
<name>A0A7I4ENX7_PHYPA</name>
<dbReference type="PANTHER" id="PTHR12400:SF51">
    <property type="entry name" value="INOSITOL POLYPHOSPHATE MULTIKINASE"/>
    <property type="match status" value="1"/>
</dbReference>
<comment type="catalytic activity">
    <reaction evidence="7 8">
        <text>1D-myo-inositol 1,3,4,6-tetrakisphosphate + ATP = 1D-myo-inositol 1,3,4,5,6-pentakisphosphate + ADP + H(+)</text>
        <dbReference type="Rhea" id="RHEA:12717"/>
        <dbReference type="ChEBI" id="CHEBI:15378"/>
        <dbReference type="ChEBI" id="CHEBI:30616"/>
        <dbReference type="ChEBI" id="CHEBI:57660"/>
        <dbReference type="ChEBI" id="CHEBI:57733"/>
        <dbReference type="ChEBI" id="CHEBI:456216"/>
        <dbReference type="EC" id="2.7.1.140"/>
    </reaction>
</comment>
<dbReference type="EC" id="2.7.1.151" evidence="8"/>
<dbReference type="FunCoup" id="A0A7I4ENX7">
    <property type="interactions" value="3302"/>
</dbReference>
<dbReference type="EnsemblPlants" id="Pp3c9_13950V3.7">
    <property type="protein sequence ID" value="Pp3c9_13950V3.7"/>
    <property type="gene ID" value="Pp3c9_13950"/>
</dbReference>
<evidence type="ECO:0000256" key="8">
    <source>
        <dbReference type="RuleBase" id="RU363090"/>
    </source>
</evidence>
<dbReference type="Gene3D" id="3.30.470.160">
    <property type="entry name" value="Inositol polyphosphate kinase"/>
    <property type="match status" value="1"/>
</dbReference>
<evidence type="ECO:0000256" key="4">
    <source>
        <dbReference type="ARBA" id="ARBA00022777"/>
    </source>
</evidence>
<keyword evidence="10" id="KW-1185">Reference proteome</keyword>